<comment type="caution">
    <text evidence="8">The sequence shown here is derived from an EMBL/GenBank/DDBJ whole genome shotgun (WGS) entry which is preliminary data.</text>
</comment>
<dbReference type="Pfam" id="PF01266">
    <property type="entry name" value="DAO"/>
    <property type="match status" value="2"/>
</dbReference>
<keyword evidence="5" id="KW-0560">Oxidoreductase</keyword>
<dbReference type="InterPro" id="IPR039651">
    <property type="entry name" value="FixC-like"/>
</dbReference>
<keyword evidence="9" id="KW-1185">Reference proteome</keyword>
<evidence type="ECO:0000259" key="7">
    <source>
        <dbReference type="Pfam" id="PF26311"/>
    </source>
</evidence>
<evidence type="ECO:0000256" key="4">
    <source>
        <dbReference type="ARBA" id="ARBA00022827"/>
    </source>
</evidence>
<reference evidence="8 9" key="1">
    <citation type="journal article" date="2021" name="Sci. Rep.">
        <title>The distribution of antibiotic resistance genes in chicken gut microbiota commensals.</title>
        <authorList>
            <person name="Juricova H."/>
            <person name="Matiasovicova J."/>
            <person name="Kubasova T."/>
            <person name="Cejkova D."/>
            <person name="Rychlik I."/>
        </authorList>
    </citation>
    <scope>NUCLEOTIDE SEQUENCE [LARGE SCALE GENOMIC DNA]</scope>
    <source>
        <strain evidence="8 9">An537</strain>
    </source>
</reference>
<evidence type="ECO:0000256" key="3">
    <source>
        <dbReference type="ARBA" id="ARBA00022630"/>
    </source>
</evidence>
<proteinExistence type="inferred from homology"/>
<dbReference type="InterPro" id="IPR059103">
    <property type="entry name" value="FixC-like_C"/>
</dbReference>
<name>A0ABS2GGF3_9FIRM</name>
<keyword evidence="4" id="KW-0274">FAD</keyword>
<protein>
    <submittedName>
        <fullName evidence="8">FAD-dependent oxidoreductase</fullName>
    </submittedName>
</protein>
<dbReference type="InterPro" id="IPR006076">
    <property type="entry name" value="FAD-dep_OxRdtase"/>
</dbReference>
<keyword evidence="3" id="KW-0285">Flavoprotein</keyword>
<feature type="domain" description="FixC-like C-terminal" evidence="7">
    <location>
        <begin position="367"/>
        <end position="427"/>
    </location>
</feature>
<dbReference type="RefSeq" id="WP_205087697.1">
    <property type="nucleotide sequence ID" value="NZ_JACJLA010000006.1"/>
</dbReference>
<dbReference type="Proteomes" id="UP000707138">
    <property type="component" value="Unassembled WGS sequence"/>
</dbReference>
<evidence type="ECO:0000256" key="2">
    <source>
        <dbReference type="ARBA" id="ARBA00006796"/>
    </source>
</evidence>
<dbReference type="Gene3D" id="3.50.50.60">
    <property type="entry name" value="FAD/NAD(P)-binding domain"/>
    <property type="match status" value="1"/>
</dbReference>
<comment type="similarity">
    <text evidence="2">Belongs to the ETF-QO/FixC family.</text>
</comment>
<dbReference type="Pfam" id="PF26311">
    <property type="entry name" value="ETF-QO_FixC_C"/>
    <property type="match status" value="1"/>
</dbReference>
<dbReference type="SUPFAM" id="SSF54373">
    <property type="entry name" value="FAD-linked reductases, C-terminal domain"/>
    <property type="match status" value="1"/>
</dbReference>
<gene>
    <name evidence="8" type="ORF">H6A01_04595</name>
</gene>
<evidence type="ECO:0000256" key="1">
    <source>
        <dbReference type="ARBA" id="ARBA00001974"/>
    </source>
</evidence>
<sequence>MSQERFDAIVVGGGMAGASAAYRLAKAGIRVLLVERGNYAGAKNVTGGRIYTHSLEQLIPDFRKRAPLERKVTQERISILEGGKSTTIEYNGGAEHPDEESYVVLRSVFDKWLADEASSAGAMVVNRIQVDSLLIQGDRVVGVRCGNDEAYANVVILADGVNSLLAERAGLRAPLRPAEVAVSAKEVYTFNKGVIEERFGLAADEGASWLFMGDITHGLMGGGFLYTNKNSVSIGIVVSLEHIGEADATIEDMMNEFMAYPTVARLLKGGKLVERSGHMVPEAGYQAVSTLSGDGFIIVGDAAGFCVNMGYTVRGMDFAIASGMYAADAVIKAHKLGDFSAGAMRYYDLKVEDSFIGKDLKQYRRLPDFLNNPRIFTAYPAMVNGIMQDVFTVNGKGASPLVPKLLKRANKAGLVGLAMDALKGGRAL</sequence>
<organism evidence="8 9">
    <name type="scientific">Veillonella magna</name>
    <dbReference type="NCBI Taxonomy" id="464322"/>
    <lineage>
        <taxon>Bacteria</taxon>
        <taxon>Bacillati</taxon>
        <taxon>Bacillota</taxon>
        <taxon>Negativicutes</taxon>
        <taxon>Veillonellales</taxon>
        <taxon>Veillonellaceae</taxon>
        <taxon>Veillonella</taxon>
    </lineage>
</organism>
<dbReference type="SUPFAM" id="SSF51905">
    <property type="entry name" value="FAD/NAD(P)-binding domain"/>
    <property type="match status" value="1"/>
</dbReference>
<evidence type="ECO:0000313" key="8">
    <source>
        <dbReference type="EMBL" id="MBM6912602.1"/>
    </source>
</evidence>
<dbReference type="NCBIfam" id="NF007450">
    <property type="entry name" value="PRK10015.1"/>
    <property type="match status" value="1"/>
</dbReference>
<feature type="domain" description="FAD dependent oxidoreductase" evidence="6">
    <location>
        <begin position="7"/>
        <end position="54"/>
    </location>
</feature>
<comment type="cofactor">
    <cofactor evidence="1">
        <name>FAD</name>
        <dbReference type="ChEBI" id="CHEBI:57692"/>
    </cofactor>
</comment>
<dbReference type="PRINTS" id="PR00420">
    <property type="entry name" value="RNGMNOXGNASE"/>
</dbReference>
<feature type="domain" description="FAD dependent oxidoreductase" evidence="6">
    <location>
        <begin position="70"/>
        <end position="328"/>
    </location>
</feature>
<dbReference type="PANTHER" id="PTHR43624:SF2">
    <property type="entry name" value="ELECTRON TRANSFER FLAVOPROTEIN-QUINONE OXIDOREDUCTASE YDIS-RELATED"/>
    <property type="match status" value="1"/>
</dbReference>
<evidence type="ECO:0000259" key="6">
    <source>
        <dbReference type="Pfam" id="PF01266"/>
    </source>
</evidence>
<accession>A0ABS2GGF3</accession>
<dbReference type="EMBL" id="JACJLA010000006">
    <property type="protein sequence ID" value="MBM6912602.1"/>
    <property type="molecule type" value="Genomic_DNA"/>
</dbReference>
<dbReference type="PANTHER" id="PTHR43624">
    <property type="entry name" value="ELECTRON TRANSFER FLAVOPROTEIN-QUINONE OXIDOREDUCTASE YDIS-RELATED"/>
    <property type="match status" value="1"/>
</dbReference>
<dbReference type="InterPro" id="IPR036188">
    <property type="entry name" value="FAD/NAD-bd_sf"/>
</dbReference>
<evidence type="ECO:0000313" key="9">
    <source>
        <dbReference type="Proteomes" id="UP000707138"/>
    </source>
</evidence>
<evidence type="ECO:0000256" key="5">
    <source>
        <dbReference type="ARBA" id="ARBA00023002"/>
    </source>
</evidence>